<reference evidence="4 5" key="1">
    <citation type="journal article" date="2017" name="Infect. Genet. Evol.">
        <title>The new phylogeny of the genus Mycobacterium: The old and the news.</title>
        <authorList>
            <person name="Tortoli E."/>
            <person name="Fedrizzi T."/>
            <person name="Meehan C.J."/>
            <person name="Trovato A."/>
            <person name="Grottola A."/>
            <person name="Giacobazzi E."/>
            <person name="Serpini G.F."/>
            <person name="Tagliazucchi S."/>
            <person name="Fabio A."/>
            <person name="Bettua C."/>
            <person name="Bertorelli R."/>
            <person name="Frascaro F."/>
            <person name="De Sanctis V."/>
            <person name="Pecorari M."/>
            <person name="Jousson O."/>
            <person name="Segata N."/>
            <person name="Cirillo D.M."/>
        </authorList>
    </citation>
    <scope>NUCLEOTIDE SEQUENCE [LARGE SCALE GENOMIC DNA]</scope>
    <source>
        <strain evidence="4 5">NCTC 12882</strain>
    </source>
</reference>
<evidence type="ECO:0000259" key="3">
    <source>
        <dbReference type="SMART" id="SM00507"/>
    </source>
</evidence>
<feature type="domain" description="HNH nuclease" evidence="3">
    <location>
        <begin position="121"/>
        <end position="173"/>
    </location>
</feature>
<feature type="region of interest" description="Disordered" evidence="2">
    <location>
        <begin position="217"/>
        <end position="279"/>
    </location>
</feature>
<dbReference type="GO" id="GO:0008270">
    <property type="term" value="F:zinc ion binding"/>
    <property type="evidence" value="ECO:0007669"/>
    <property type="project" value="InterPro"/>
</dbReference>
<dbReference type="SMART" id="SM00507">
    <property type="entry name" value="HNHc"/>
    <property type="match status" value="1"/>
</dbReference>
<evidence type="ECO:0000313" key="4">
    <source>
        <dbReference type="EMBL" id="PIB79017.1"/>
    </source>
</evidence>
<dbReference type="GO" id="GO:0004519">
    <property type="term" value="F:endonuclease activity"/>
    <property type="evidence" value="ECO:0007669"/>
    <property type="project" value="InterPro"/>
</dbReference>
<feature type="region of interest" description="Disordered" evidence="2">
    <location>
        <begin position="1"/>
        <end position="29"/>
    </location>
</feature>
<organism evidence="4 5">
    <name type="scientific">Mycobacterium celatum</name>
    <dbReference type="NCBI Taxonomy" id="28045"/>
    <lineage>
        <taxon>Bacteria</taxon>
        <taxon>Bacillati</taxon>
        <taxon>Actinomycetota</taxon>
        <taxon>Actinomycetes</taxon>
        <taxon>Mycobacteriales</taxon>
        <taxon>Mycobacteriaceae</taxon>
        <taxon>Mycobacterium</taxon>
    </lineage>
</organism>
<dbReference type="AlphaFoldDB" id="A0A2G5PL40"/>
<evidence type="ECO:0000256" key="1">
    <source>
        <dbReference type="ARBA" id="ARBA00023450"/>
    </source>
</evidence>
<comment type="similarity">
    <text evidence="1">Belongs to the Rv1128c/1148c/1588c/1702c/1945/3466 family.</text>
</comment>
<dbReference type="GO" id="GO:0003676">
    <property type="term" value="F:nucleic acid binding"/>
    <property type="evidence" value="ECO:0007669"/>
    <property type="project" value="InterPro"/>
</dbReference>
<dbReference type="Proteomes" id="UP000230971">
    <property type="component" value="Unassembled WGS sequence"/>
</dbReference>
<gene>
    <name evidence="4" type="ORF">CQY23_10655</name>
</gene>
<proteinExistence type="inferred from homology"/>
<dbReference type="InterPro" id="IPR003615">
    <property type="entry name" value="HNH_nuc"/>
</dbReference>
<accession>A0A2G5PL40</accession>
<name>A0A2G5PL40_MYCCE</name>
<dbReference type="InterPro" id="IPR002711">
    <property type="entry name" value="HNH"/>
</dbReference>
<dbReference type="Pfam" id="PF01844">
    <property type="entry name" value="HNH"/>
    <property type="match status" value="1"/>
</dbReference>
<sequence>MCNPDDPHPCTTGEPPEELARTDTRGHAQRQHDALNALVRGQLGNPKLGVHKGLPVTVIVSTTLAELLAGTGHAITAGGTLLPMRDLIRMASHAYHYLAVFDHHTERPLYLGRTKRIASPDQRIVLYAKDRGCTRPNCDVPAYWTEAHHKKSWARGGTTDITNLTLACNPDNGIAENGWLTIQTADGQTQWIPPPHLDHGQPRTNNYHHPERQLISSRASGRTAALATRRWTPSASPTRRCPARPVLDAIPRRTRPTRRRRRPDTESRPAAQFRRAPQC</sequence>
<dbReference type="CDD" id="cd00085">
    <property type="entry name" value="HNHc"/>
    <property type="match status" value="1"/>
</dbReference>
<evidence type="ECO:0000256" key="2">
    <source>
        <dbReference type="SAM" id="MobiDB-lite"/>
    </source>
</evidence>
<feature type="compositionally biased region" description="Basic and acidic residues" evidence="2">
    <location>
        <begin position="18"/>
        <end position="29"/>
    </location>
</feature>
<evidence type="ECO:0000313" key="5">
    <source>
        <dbReference type="Proteomes" id="UP000230971"/>
    </source>
</evidence>
<dbReference type="EMBL" id="PDKV01000011">
    <property type="protein sequence ID" value="PIB79017.1"/>
    <property type="molecule type" value="Genomic_DNA"/>
</dbReference>
<feature type="compositionally biased region" description="Basic residues" evidence="2">
    <location>
        <begin position="252"/>
        <end position="262"/>
    </location>
</feature>
<dbReference type="Pfam" id="PF02720">
    <property type="entry name" value="DUF222"/>
    <property type="match status" value="1"/>
</dbReference>
<dbReference type="InterPro" id="IPR003870">
    <property type="entry name" value="DUF222"/>
</dbReference>
<comment type="caution">
    <text evidence="4">The sequence shown here is derived from an EMBL/GenBank/DDBJ whole genome shotgun (WGS) entry which is preliminary data.</text>
</comment>
<protein>
    <recommendedName>
        <fullName evidence="3">HNH nuclease domain-containing protein</fullName>
    </recommendedName>
</protein>